<comment type="caution">
    <text evidence="2">The sequence shown here is derived from an EMBL/GenBank/DDBJ whole genome shotgun (WGS) entry which is preliminary data.</text>
</comment>
<evidence type="ECO:0000313" key="2">
    <source>
        <dbReference type="EMBL" id="MBI5252552.1"/>
    </source>
</evidence>
<keyword evidence="1" id="KW-0472">Membrane</keyword>
<reference evidence="2" key="1">
    <citation type="submission" date="2020-07" db="EMBL/GenBank/DDBJ databases">
        <title>Huge and variable diversity of episymbiotic CPR bacteria and DPANN archaea in groundwater ecosystems.</title>
        <authorList>
            <person name="He C.Y."/>
            <person name="Keren R."/>
            <person name="Whittaker M."/>
            <person name="Farag I.F."/>
            <person name="Doudna J."/>
            <person name="Cate J.H.D."/>
            <person name="Banfield J.F."/>
        </authorList>
    </citation>
    <scope>NUCLEOTIDE SEQUENCE</scope>
    <source>
        <strain evidence="2">NC_groundwater_1664_Pr3_B-0.1um_52_9</strain>
    </source>
</reference>
<gene>
    <name evidence="2" type="ORF">HY912_23910</name>
</gene>
<protein>
    <submittedName>
        <fullName evidence="2">Uncharacterized protein</fullName>
    </submittedName>
</protein>
<name>A0A9D6Z6I2_9BACT</name>
<feature type="transmembrane region" description="Helical" evidence="1">
    <location>
        <begin position="7"/>
        <end position="28"/>
    </location>
</feature>
<accession>A0A9D6Z6I2</accession>
<dbReference type="EMBL" id="JACRDE010000622">
    <property type="protein sequence ID" value="MBI5252552.1"/>
    <property type="molecule type" value="Genomic_DNA"/>
</dbReference>
<evidence type="ECO:0000256" key="1">
    <source>
        <dbReference type="SAM" id="Phobius"/>
    </source>
</evidence>
<keyword evidence="1" id="KW-0812">Transmembrane</keyword>
<evidence type="ECO:0000313" key="3">
    <source>
        <dbReference type="Proteomes" id="UP000807825"/>
    </source>
</evidence>
<organism evidence="2 3">
    <name type="scientific">Desulfomonile tiedjei</name>
    <dbReference type="NCBI Taxonomy" id="2358"/>
    <lineage>
        <taxon>Bacteria</taxon>
        <taxon>Pseudomonadati</taxon>
        <taxon>Thermodesulfobacteriota</taxon>
        <taxon>Desulfomonilia</taxon>
        <taxon>Desulfomonilales</taxon>
        <taxon>Desulfomonilaceae</taxon>
        <taxon>Desulfomonile</taxon>
    </lineage>
</organism>
<dbReference type="Proteomes" id="UP000807825">
    <property type="component" value="Unassembled WGS sequence"/>
</dbReference>
<dbReference type="AlphaFoldDB" id="A0A9D6Z6I2"/>
<keyword evidence="1" id="KW-1133">Transmembrane helix</keyword>
<sequence length="155" mass="16935">MNKQRNLIRCIIIGFTVLSAVCMLGGVWTTMAWASALNPSGEPGVAPSSPPTSSQLEKQDLSYIGRSVKKLAKEGYSIDGPSEVVEVGQASITVFLGRKKNTVIDLSGKKILVKDYQDQTISFSEIPPKAKIYVCRKKDTAIVFVLEKKEKSNVQ</sequence>
<proteinExistence type="predicted"/>